<evidence type="ECO:0000256" key="3">
    <source>
        <dbReference type="ARBA" id="ARBA00022670"/>
    </source>
</evidence>
<dbReference type="AlphaFoldDB" id="A0A1H6A0Y1"/>
<protein>
    <submittedName>
        <fullName evidence="7">Leucyl aminopeptidase</fullName>
    </submittedName>
</protein>
<evidence type="ECO:0000256" key="5">
    <source>
        <dbReference type="ARBA" id="ARBA00023211"/>
    </source>
</evidence>
<comment type="similarity">
    <text evidence="1">Belongs to the peptidase M17 family.</text>
</comment>
<evidence type="ECO:0000256" key="4">
    <source>
        <dbReference type="ARBA" id="ARBA00022801"/>
    </source>
</evidence>
<dbReference type="Pfam" id="PF21337">
    <property type="entry name" value="Peptidase_M17_N_1"/>
    <property type="match status" value="1"/>
</dbReference>
<dbReference type="InterPro" id="IPR000819">
    <property type="entry name" value="Peptidase_M17_C"/>
</dbReference>
<dbReference type="PANTHER" id="PTHR11963">
    <property type="entry name" value="LEUCINE AMINOPEPTIDASE-RELATED"/>
    <property type="match status" value="1"/>
</dbReference>
<evidence type="ECO:0000313" key="8">
    <source>
        <dbReference type="Proteomes" id="UP000236743"/>
    </source>
</evidence>
<keyword evidence="3" id="KW-0645">Protease</keyword>
<evidence type="ECO:0000313" key="7">
    <source>
        <dbReference type="EMBL" id="SEG42379.1"/>
    </source>
</evidence>
<organism evidence="7 8">
    <name type="scientific">Bosea lathyri</name>
    <dbReference type="NCBI Taxonomy" id="1036778"/>
    <lineage>
        <taxon>Bacteria</taxon>
        <taxon>Pseudomonadati</taxon>
        <taxon>Pseudomonadota</taxon>
        <taxon>Alphaproteobacteria</taxon>
        <taxon>Hyphomicrobiales</taxon>
        <taxon>Boseaceae</taxon>
        <taxon>Bosea</taxon>
    </lineage>
</organism>
<evidence type="ECO:0000256" key="2">
    <source>
        <dbReference type="ARBA" id="ARBA00022438"/>
    </source>
</evidence>
<dbReference type="PROSITE" id="PS00631">
    <property type="entry name" value="CYTOSOL_AP"/>
    <property type="match status" value="1"/>
</dbReference>
<dbReference type="InterPro" id="IPR043472">
    <property type="entry name" value="Macro_dom-like"/>
</dbReference>
<dbReference type="CDD" id="cd00433">
    <property type="entry name" value="Peptidase_M17"/>
    <property type="match status" value="1"/>
</dbReference>
<dbReference type="InterPro" id="IPR048816">
    <property type="entry name" value="Peptidase_M17_N_1"/>
</dbReference>
<dbReference type="GO" id="GO:0006508">
    <property type="term" value="P:proteolysis"/>
    <property type="evidence" value="ECO:0007669"/>
    <property type="project" value="UniProtKB-KW"/>
</dbReference>
<keyword evidence="5" id="KW-0464">Manganese</keyword>
<keyword evidence="8" id="KW-1185">Reference proteome</keyword>
<dbReference type="PRINTS" id="PR00481">
    <property type="entry name" value="LAMNOPPTDASE"/>
</dbReference>
<dbReference type="Proteomes" id="UP000236743">
    <property type="component" value="Unassembled WGS sequence"/>
</dbReference>
<keyword evidence="4" id="KW-0378">Hydrolase</keyword>
<sequence>MFPSVHSLLAAPSTAAIPVHIVSKTSWPTLLEALAPPGRSFAQAQGFSARPGQHLVLPDGSGAVAAVLLGVETSDARRRDPFAPGRLAALLPAGDYALSGEIDDVGLAALGWLLQGYRFDRYRKHSPATARLVLPEGADGEELSAIAGSVAMARDLVNTPANDMGPAEIEAAMRELAVECNATVTSIVGEDLLSQNFPMIHAVGRASPRAPRLIDLVWGDPGHPRVTLVGKGVAFDTGGLDLKPSASMLLMKKDMGGAAAAIAAARMIMLAKLPVRLRLLVPAVENAVSGSAFRPGDVLASRKGFSVEIGNTDAEGRLILADALALADEDTPELLIDYATLTGAARVALGPELPPFYSHDEGLAAEIARLGMAVNDPVWRMPLWPAYDALLDSKIADLNHVSSGGMAGSVTAALFLNRFVEKAGSYAHFDIYGWNPSAKPGRPEGGECQAARLTYALARQLYPAG</sequence>
<dbReference type="GO" id="GO:0070006">
    <property type="term" value="F:metalloaminopeptidase activity"/>
    <property type="evidence" value="ECO:0007669"/>
    <property type="project" value="InterPro"/>
</dbReference>
<gene>
    <name evidence="7" type="ORF">SAMN04488115_105148</name>
</gene>
<dbReference type="Gene3D" id="3.40.630.10">
    <property type="entry name" value="Zn peptidases"/>
    <property type="match status" value="1"/>
</dbReference>
<dbReference type="Gene3D" id="3.40.220.10">
    <property type="entry name" value="Leucine Aminopeptidase, subunit E, domain 1"/>
    <property type="match status" value="1"/>
</dbReference>
<dbReference type="InterPro" id="IPR011356">
    <property type="entry name" value="Leucine_aapep/pepB"/>
</dbReference>
<reference evidence="7 8" key="1">
    <citation type="submission" date="2016-10" db="EMBL/GenBank/DDBJ databases">
        <authorList>
            <person name="de Groot N.N."/>
        </authorList>
    </citation>
    <scope>NUCLEOTIDE SEQUENCE [LARGE SCALE GENOMIC DNA]</scope>
    <source>
        <strain evidence="7 8">DSM 26656</strain>
    </source>
</reference>
<feature type="domain" description="Cytosol aminopeptidase" evidence="6">
    <location>
        <begin position="311"/>
        <end position="318"/>
    </location>
</feature>
<dbReference type="SUPFAM" id="SSF53187">
    <property type="entry name" value="Zn-dependent exopeptidases"/>
    <property type="match status" value="1"/>
</dbReference>
<evidence type="ECO:0000259" key="6">
    <source>
        <dbReference type="PROSITE" id="PS00631"/>
    </source>
</evidence>
<accession>A0A1H6A0Y1</accession>
<dbReference type="Pfam" id="PF00883">
    <property type="entry name" value="Peptidase_M17"/>
    <property type="match status" value="1"/>
</dbReference>
<keyword evidence="2 7" id="KW-0031">Aminopeptidase</keyword>
<dbReference type="PANTHER" id="PTHR11963:SF20">
    <property type="entry name" value="PEPTIDASE B"/>
    <property type="match status" value="1"/>
</dbReference>
<dbReference type="GO" id="GO:0030145">
    <property type="term" value="F:manganese ion binding"/>
    <property type="evidence" value="ECO:0007669"/>
    <property type="project" value="InterPro"/>
</dbReference>
<name>A0A1H6A0Y1_9HYPH</name>
<dbReference type="EMBL" id="FNUY01000005">
    <property type="protein sequence ID" value="SEG42379.1"/>
    <property type="molecule type" value="Genomic_DNA"/>
</dbReference>
<evidence type="ECO:0000256" key="1">
    <source>
        <dbReference type="ARBA" id="ARBA00009528"/>
    </source>
</evidence>
<dbReference type="GO" id="GO:0005737">
    <property type="term" value="C:cytoplasm"/>
    <property type="evidence" value="ECO:0007669"/>
    <property type="project" value="InterPro"/>
</dbReference>
<proteinExistence type="inferred from homology"/>